<sequence length="356" mass="40691">MPEITILKRPREEAVITQRMFFKKTARGKVIKVLRERYLRNDISCGVNGCRVCDATAQTVLWRSEDTTHKYFPTGHYILPDTNVFAQMDLIESNYFTPPIIILQTVMEEVRHRTLPLHSRLKALTTSDERKVWVFYNEFRSETAIVREDDETPNDRNDRGRYQETLAHPPIRGQANVALPKVVLITDDKSPKSRQGENPMHFRSLEVRNYVDGMKNSDQLLDSLSTTGSDEVEPTRAVAGRTALYADYLPMSTLVAGVKAGQLHQGDFNANQYNYLEGNVPVPAFTKPVLLVCRENMNLCTFYQSYPSLRGYVARATLVTFLVFTFTSLRYPRAPPACCRYWLYTTASISALQNAR</sequence>
<proteinExistence type="predicted"/>
<comment type="caution">
    <text evidence="2">The sequence shown here is derived from an EMBL/GenBank/DDBJ whole genome shotgun (WGS) entry which is preliminary data.</text>
</comment>
<keyword evidence="3" id="KW-1185">Reference proteome</keyword>
<evidence type="ECO:0000313" key="3">
    <source>
        <dbReference type="Proteomes" id="UP000719766"/>
    </source>
</evidence>
<organism evidence="2 3">
    <name type="scientific">Suillus plorans</name>
    <dbReference type="NCBI Taxonomy" id="116603"/>
    <lineage>
        <taxon>Eukaryota</taxon>
        <taxon>Fungi</taxon>
        <taxon>Dikarya</taxon>
        <taxon>Basidiomycota</taxon>
        <taxon>Agaricomycotina</taxon>
        <taxon>Agaricomycetes</taxon>
        <taxon>Agaricomycetidae</taxon>
        <taxon>Boletales</taxon>
        <taxon>Suillineae</taxon>
        <taxon>Suillaceae</taxon>
        <taxon>Suillus</taxon>
    </lineage>
</organism>
<gene>
    <name evidence="2" type="ORF">HD556DRAFT_1244099</name>
</gene>
<evidence type="ECO:0000313" key="2">
    <source>
        <dbReference type="EMBL" id="KAG1789318.1"/>
    </source>
</evidence>
<dbReference type="InterPro" id="IPR012340">
    <property type="entry name" value="NA-bd_OB-fold"/>
</dbReference>
<dbReference type="RefSeq" id="XP_041156420.1">
    <property type="nucleotide sequence ID" value="XM_041298419.1"/>
</dbReference>
<name>A0A9P7AIW9_9AGAM</name>
<dbReference type="CDD" id="cd09862">
    <property type="entry name" value="PIN_Rrp44-like"/>
    <property type="match status" value="1"/>
</dbReference>
<dbReference type="Proteomes" id="UP000719766">
    <property type="component" value="Unassembled WGS sequence"/>
</dbReference>
<accession>A0A9P7AIW9</accession>
<reference evidence="2" key="1">
    <citation type="journal article" date="2020" name="New Phytol.">
        <title>Comparative genomics reveals dynamic genome evolution in host specialist ectomycorrhizal fungi.</title>
        <authorList>
            <person name="Lofgren L.A."/>
            <person name="Nguyen N.H."/>
            <person name="Vilgalys R."/>
            <person name="Ruytinx J."/>
            <person name="Liao H.L."/>
            <person name="Branco S."/>
            <person name="Kuo A."/>
            <person name="LaButti K."/>
            <person name="Lipzen A."/>
            <person name="Andreopoulos W."/>
            <person name="Pangilinan J."/>
            <person name="Riley R."/>
            <person name="Hundley H."/>
            <person name="Na H."/>
            <person name="Barry K."/>
            <person name="Grigoriev I.V."/>
            <person name="Stajich J.E."/>
            <person name="Kennedy P.G."/>
        </authorList>
    </citation>
    <scope>NUCLEOTIDE SEQUENCE</scope>
    <source>
        <strain evidence="2">S12</strain>
    </source>
</reference>
<feature type="domain" description="CSD1" evidence="1">
    <location>
        <begin position="245"/>
        <end position="299"/>
    </location>
</feature>
<dbReference type="OrthoDB" id="372421at2759"/>
<protein>
    <recommendedName>
        <fullName evidence="1">CSD1 domain-containing protein</fullName>
    </recommendedName>
</protein>
<dbReference type="SUPFAM" id="SSF50249">
    <property type="entry name" value="Nucleic acid-binding proteins"/>
    <property type="match status" value="1"/>
</dbReference>
<dbReference type="Gene3D" id="2.40.50.690">
    <property type="match status" value="1"/>
</dbReference>
<dbReference type="EMBL" id="JABBWE010000060">
    <property type="protein sequence ID" value="KAG1789318.1"/>
    <property type="molecule type" value="Genomic_DNA"/>
</dbReference>
<evidence type="ECO:0000259" key="1">
    <source>
        <dbReference type="Pfam" id="PF17216"/>
    </source>
</evidence>
<dbReference type="Gene3D" id="3.40.50.1010">
    <property type="entry name" value="5'-nuclease"/>
    <property type="match status" value="1"/>
</dbReference>
<dbReference type="AlphaFoldDB" id="A0A9P7AIW9"/>
<dbReference type="Pfam" id="PF17216">
    <property type="entry name" value="Rrp44_CSD1"/>
    <property type="match status" value="1"/>
</dbReference>
<dbReference type="GeneID" id="64592183"/>
<dbReference type="InterPro" id="IPR033771">
    <property type="entry name" value="Rrp44_CSD1"/>
</dbReference>